<dbReference type="InterPro" id="IPR025295">
    <property type="entry name" value="eCIS_core_dom"/>
</dbReference>
<sequence length="530" mass="58241">MNIFADKSKKNKSHLLASANSQKAIIENPTFQFEDNRPQAIIQQKLFDQTNNHPNNAFAIQFQKIADNYFNNQQLPVQTKKNNTGLPNHLKSGIENLSGHTMDDVKVHYNSSKPAQLQALAYAQGTNIHLGPGQEKHLPHEAWHVVQQKQGRVKPTLQMKAGIQINDDSDLEKEADVMGAKALTSNTVQRKEKTNAVTTNITQTVQRQTYRLNVGTKHYTANHEQENWITFTKVGHKCWLYIGKSVFAKKENNTYVFTADAHIVPYINNWLSGHLVLYRGVDSGHAVYADALHGRAPAKRQATNDIPEFTSDSSLTRFIPFTTSRDIALMATKSSSHESGDRHGATAANAADQIGVLLRVVVGTGNSVGMFDAGEIQVLAPPVARVIPVTGATLQGTNRLDRNPLDSAAVIHHLRERLNDTMWSSLGKGLIGRKVPSGIAAMKQFLKSNNIQGILDLATTKNKTTDSKRHPETTEVYRAVSLIHARLISARDEAAAESEHRPRSHSEPESKSKSGSESGSESDNGAGVGL</sequence>
<dbReference type="Proteomes" id="UP000619238">
    <property type="component" value="Unassembled WGS sequence"/>
</dbReference>
<dbReference type="EMBL" id="JACGWS010000004">
    <property type="protein sequence ID" value="MBC8754537.1"/>
    <property type="molecule type" value="Genomic_DNA"/>
</dbReference>
<name>A0ABR7Q7N2_9FLAO</name>
<organism evidence="3 4">
    <name type="scientific">Kordia aestuariivivens</name>
    <dbReference type="NCBI Taxonomy" id="2759037"/>
    <lineage>
        <taxon>Bacteria</taxon>
        <taxon>Pseudomonadati</taxon>
        <taxon>Bacteroidota</taxon>
        <taxon>Flavobacteriia</taxon>
        <taxon>Flavobacteriales</taxon>
        <taxon>Flavobacteriaceae</taxon>
        <taxon>Kordia</taxon>
    </lineage>
</organism>
<comment type="caution">
    <text evidence="3">The sequence shown here is derived from an EMBL/GenBank/DDBJ whole genome shotgun (WGS) entry which is preliminary data.</text>
</comment>
<feature type="compositionally biased region" description="Basic and acidic residues" evidence="1">
    <location>
        <begin position="490"/>
        <end position="514"/>
    </location>
</feature>
<reference evidence="3 4" key="1">
    <citation type="submission" date="2020-07" db="EMBL/GenBank/DDBJ databases">
        <title>Description of Kordia aestuariivivens sp. nov., isolated from a tidal flat.</title>
        <authorList>
            <person name="Park S."/>
            <person name="Yoon J.-H."/>
        </authorList>
    </citation>
    <scope>NUCLEOTIDE SEQUENCE [LARGE SCALE GENOMIC DNA]</scope>
    <source>
        <strain evidence="3 4">YSTF-M3</strain>
    </source>
</reference>
<dbReference type="Pfam" id="PF13699">
    <property type="entry name" value="eCIS_core"/>
    <property type="match status" value="1"/>
</dbReference>
<evidence type="ECO:0000313" key="4">
    <source>
        <dbReference type="Proteomes" id="UP000619238"/>
    </source>
</evidence>
<feature type="region of interest" description="Disordered" evidence="1">
    <location>
        <begin position="490"/>
        <end position="530"/>
    </location>
</feature>
<protein>
    <submittedName>
        <fullName evidence="3">DUF4157 domain-containing protein</fullName>
    </submittedName>
</protein>
<evidence type="ECO:0000259" key="2">
    <source>
        <dbReference type="Pfam" id="PF13699"/>
    </source>
</evidence>
<gene>
    <name evidence="3" type="ORF">H2O64_07620</name>
</gene>
<keyword evidence="4" id="KW-1185">Reference proteome</keyword>
<accession>A0ABR7Q7N2</accession>
<evidence type="ECO:0000313" key="3">
    <source>
        <dbReference type="EMBL" id="MBC8754537.1"/>
    </source>
</evidence>
<feature type="domain" description="eCIS core" evidence="2">
    <location>
        <begin position="86"/>
        <end position="151"/>
    </location>
</feature>
<proteinExistence type="predicted"/>
<dbReference type="RefSeq" id="WP_187561590.1">
    <property type="nucleotide sequence ID" value="NZ_JACGWS010000004.1"/>
</dbReference>
<evidence type="ECO:0000256" key="1">
    <source>
        <dbReference type="SAM" id="MobiDB-lite"/>
    </source>
</evidence>